<evidence type="ECO:0000313" key="2">
    <source>
        <dbReference type="Proteomes" id="UP000318065"/>
    </source>
</evidence>
<dbReference type="EMBL" id="AP019791">
    <property type="protein sequence ID" value="BBL81108.1"/>
    <property type="molecule type" value="Genomic_DNA"/>
</dbReference>
<dbReference type="RefSeq" id="WP_143529035.1">
    <property type="nucleotide sequence ID" value="NZ_AP019791.1"/>
</dbReference>
<proteinExistence type="predicted"/>
<dbReference type="Proteomes" id="UP000318065">
    <property type="component" value="Chromosome"/>
</dbReference>
<dbReference type="AlphaFoldDB" id="A0A510HMN7"/>
<organism evidence="1 2">
    <name type="scientific">Rubrobacter xylanophilus</name>
    <dbReference type="NCBI Taxonomy" id="49319"/>
    <lineage>
        <taxon>Bacteria</taxon>
        <taxon>Bacillati</taxon>
        <taxon>Actinomycetota</taxon>
        <taxon>Rubrobacteria</taxon>
        <taxon>Rubrobacterales</taxon>
        <taxon>Rubrobacteraceae</taxon>
        <taxon>Rubrobacter</taxon>
    </lineage>
</organism>
<reference evidence="1" key="1">
    <citation type="journal article" date="2019" name="Microbiol. Resour. Announc.">
        <title>Complete Genome Sequence of Rubrobacter xylanophilus Strain AA3-22, Isolated from Arima Onsen in Japan.</title>
        <authorList>
            <person name="Tomariguchi N."/>
            <person name="Miyazaki K."/>
        </authorList>
    </citation>
    <scope>NUCLEOTIDE SEQUENCE [LARGE SCALE GENOMIC DNA]</scope>
    <source>
        <strain evidence="1">AA3-22</strain>
    </source>
</reference>
<keyword evidence="2" id="KW-1185">Reference proteome</keyword>
<name>A0A510HMN7_9ACTN</name>
<gene>
    <name evidence="1" type="ORF">RxyAA322_29620</name>
</gene>
<protein>
    <submittedName>
        <fullName evidence="1">Uncharacterized protein</fullName>
    </submittedName>
</protein>
<dbReference type="OrthoDB" id="5244392at2"/>
<sequence>MGIRDFIRYLEEHRERLRLGADIPEEERAEMLKQAEMMVGMAEAAIKELDSVLKNRRINLPEEHAVRFAQDVFRHLRDEEERVKERLRALSS</sequence>
<evidence type="ECO:0000313" key="1">
    <source>
        <dbReference type="EMBL" id="BBL81108.1"/>
    </source>
</evidence>
<accession>A0A510HMN7</accession>